<comment type="caution">
    <text evidence="11">The sequence shown here is derived from an EMBL/GenBank/DDBJ whole genome shotgun (WGS) entry which is preliminary data.</text>
</comment>
<evidence type="ECO:0000256" key="6">
    <source>
        <dbReference type="ARBA" id="ARBA00022777"/>
    </source>
</evidence>
<dbReference type="Gene3D" id="3.40.50.300">
    <property type="entry name" value="P-loop containing nucleotide triphosphate hydrolases"/>
    <property type="match status" value="1"/>
</dbReference>
<evidence type="ECO:0000256" key="9">
    <source>
        <dbReference type="SAM" id="MobiDB-lite"/>
    </source>
</evidence>
<evidence type="ECO:0000256" key="4">
    <source>
        <dbReference type="ARBA" id="ARBA00022679"/>
    </source>
</evidence>
<comment type="pathway">
    <text evidence="1">Pyrimidine metabolism; UMP biosynthesis via salvage pathway; UMP from uridine: step 1/1.</text>
</comment>
<evidence type="ECO:0000256" key="1">
    <source>
        <dbReference type="ARBA" id="ARBA00004690"/>
    </source>
</evidence>
<feature type="compositionally biased region" description="Basic and acidic residues" evidence="9">
    <location>
        <begin position="271"/>
        <end position="289"/>
    </location>
</feature>
<comment type="similarity">
    <text evidence="2">Belongs to the uridine kinase family.</text>
</comment>
<evidence type="ECO:0000256" key="7">
    <source>
        <dbReference type="ARBA" id="ARBA00047436"/>
    </source>
</evidence>
<comment type="catalytic activity">
    <reaction evidence="8">
        <text>uridine + ATP = UMP + ADP + H(+)</text>
        <dbReference type="Rhea" id="RHEA:16825"/>
        <dbReference type="ChEBI" id="CHEBI:15378"/>
        <dbReference type="ChEBI" id="CHEBI:16704"/>
        <dbReference type="ChEBI" id="CHEBI:30616"/>
        <dbReference type="ChEBI" id="CHEBI:57865"/>
        <dbReference type="ChEBI" id="CHEBI:456216"/>
        <dbReference type="EC" id="2.7.1.48"/>
    </reaction>
</comment>
<evidence type="ECO:0000313" key="12">
    <source>
        <dbReference type="Proteomes" id="UP000835052"/>
    </source>
</evidence>
<feature type="domain" description="Phosphoribulokinase/uridine kinase" evidence="10">
    <location>
        <begin position="319"/>
        <end position="508"/>
    </location>
</feature>
<dbReference type="PANTHER" id="PTHR10285">
    <property type="entry name" value="URIDINE KINASE"/>
    <property type="match status" value="1"/>
</dbReference>
<protein>
    <recommendedName>
        <fullName evidence="3">uridine/cytidine kinase</fullName>
        <ecNumber evidence="3">2.7.1.48</ecNumber>
    </recommendedName>
</protein>
<feature type="region of interest" description="Disordered" evidence="9">
    <location>
        <begin position="270"/>
        <end position="289"/>
    </location>
</feature>
<dbReference type="CDD" id="cd02023">
    <property type="entry name" value="UMPK"/>
    <property type="match status" value="1"/>
</dbReference>
<dbReference type="OrthoDB" id="10257085at2759"/>
<dbReference type="AlphaFoldDB" id="A0A8S1H7V9"/>
<dbReference type="GO" id="GO:0005524">
    <property type="term" value="F:ATP binding"/>
    <property type="evidence" value="ECO:0007669"/>
    <property type="project" value="InterPro"/>
</dbReference>
<feature type="region of interest" description="Disordered" evidence="9">
    <location>
        <begin position="215"/>
        <end position="238"/>
    </location>
</feature>
<evidence type="ECO:0000259" key="10">
    <source>
        <dbReference type="Pfam" id="PF00485"/>
    </source>
</evidence>
<dbReference type="Proteomes" id="UP000835052">
    <property type="component" value="Unassembled WGS sequence"/>
</dbReference>
<dbReference type="GO" id="GO:0004849">
    <property type="term" value="F:uridine kinase activity"/>
    <property type="evidence" value="ECO:0007669"/>
    <property type="project" value="UniProtKB-EC"/>
</dbReference>
<keyword evidence="5" id="KW-0547">Nucleotide-binding</keyword>
<dbReference type="Pfam" id="PF00485">
    <property type="entry name" value="PRK"/>
    <property type="match status" value="1"/>
</dbReference>
<evidence type="ECO:0000256" key="3">
    <source>
        <dbReference type="ARBA" id="ARBA00012137"/>
    </source>
</evidence>
<dbReference type="InterPro" id="IPR000764">
    <property type="entry name" value="Uridine_kinase-like"/>
</dbReference>
<feature type="region of interest" description="Disordered" evidence="9">
    <location>
        <begin position="522"/>
        <end position="548"/>
    </location>
</feature>
<evidence type="ECO:0000256" key="2">
    <source>
        <dbReference type="ARBA" id="ARBA00005408"/>
    </source>
</evidence>
<name>A0A8S1H7V9_9PELO</name>
<dbReference type="SUPFAM" id="SSF52540">
    <property type="entry name" value="P-loop containing nucleoside triphosphate hydrolases"/>
    <property type="match status" value="1"/>
</dbReference>
<organism evidence="11 12">
    <name type="scientific">Caenorhabditis auriculariae</name>
    <dbReference type="NCBI Taxonomy" id="2777116"/>
    <lineage>
        <taxon>Eukaryota</taxon>
        <taxon>Metazoa</taxon>
        <taxon>Ecdysozoa</taxon>
        <taxon>Nematoda</taxon>
        <taxon>Chromadorea</taxon>
        <taxon>Rhabditida</taxon>
        <taxon>Rhabditina</taxon>
        <taxon>Rhabditomorpha</taxon>
        <taxon>Rhabditoidea</taxon>
        <taxon>Rhabditidae</taxon>
        <taxon>Peloderinae</taxon>
        <taxon>Caenorhabditis</taxon>
    </lineage>
</organism>
<sequence>MAARLLTRSQRHVDEIAARSLGYIACGPLRYQQLCWVNLMAFTSNYDESEDSSGWSVGLVSNIEAHSGYIFVVILRKGVSAVLKNISKYSHLRRGDFLNVKYRLNIHAPAHYRARHLVEDLKPAEPLAEVVKAHPKLILKTTAKVEKCRTREDNALLSNEHFGYFVDLSGLVRYERGTLVEFEFVTMASPRDRISSIFVPTRIIRRIENHEVDFDNSNRRSSKPRERTDDEFERDTRSSAVVYSDDEELASNTSNLRICSMDSTFEGRSSYCHEQDQDNEDNAKEERSRQELKKLRELAARMMNDAKLEMTKAISKPHIIGVAGGTASGKSLVTKKIIQRLANNDQRVISIQLDSFYKDVSAAQLEQVDLGEYDFDHPSAFDFDLLADVLERLIIGEPVEIPNYDILTNSRQGVRTVEPADVVIVEGILVFYDERIRQLCSTKLFVDADADIRLSRRVKKDTGERKRPLSVVLSHYVNKVKPAFEEFCLPTKRYADVIIPRGGENDVAIDLIVENLQDFFRSSEEDGQTNGKSPRPPVELKRSLSRPH</sequence>
<dbReference type="EMBL" id="CAJGYM010000020">
    <property type="protein sequence ID" value="CAD6191272.1"/>
    <property type="molecule type" value="Genomic_DNA"/>
</dbReference>
<keyword evidence="4" id="KW-0808">Transferase</keyword>
<dbReference type="InterPro" id="IPR006083">
    <property type="entry name" value="PRK/URK"/>
</dbReference>
<comment type="catalytic activity">
    <reaction evidence="7">
        <text>cytidine + ATP = CMP + ADP + H(+)</text>
        <dbReference type="Rhea" id="RHEA:24674"/>
        <dbReference type="ChEBI" id="CHEBI:15378"/>
        <dbReference type="ChEBI" id="CHEBI:17562"/>
        <dbReference type="ChEBI" id="CHEBI:30616"/>
        <dbReference type="ChEBI" id="CHEBI:60377"/>
        <dbReference type="ChEBI" id="CHEBI:456216"/>
        <dbReference type="EC" id="2.7.1.48"/>
    </reaction>
</comment>
<dbReference type="PRINTS" id="PR00988">
    <property type="entry name" value="URIDINKINASE"/>
</dbReference>
<gene>
    <name evidence="11" type="ORF">CAUJ_LOCUS7191</name>
</gene>
<dbReference type="InterPro" id="IPR027417">
    <property type="entry name" value="P-loop_NTPase"/>
</dbReference>
<accession>A0A8S1H7V9</accession>
<dbReference type="EC" id="2.7.1.48" evidence="3"/>
<keyword evidence="12" id="KW-1185">Reference proteome</keyword>
<proteinExistence type="inferred from homology"/>
<reference evidence="11" key="1">
    <citation type="submission" date="2020-10" db="EMBL/GenBank/DDBJ databases">
        <authorList>
            <person name="Kikuchi T."/>
        </authorList>
    </citation>
    <scope>NUCLEOTIDE SEQUENCE</scope>
    <source>
        <strain evidence="11">NKZ352</strain>
    </source>
</reference>
<keyword evidence="6" id="KW-0418">Kinase</keyword>
<evidence type="ECO:0000256" key="8">
    <source>
        <dbReference type="ARBA" id="ARBA00048909"/>
    </source>
</evidence>
<feature type="compositionally biased region" description="Basic and acidic residues" evidence="9">
    <location>
        <begin position="215"/>
        <end position="228"/>
    </location>
</feature>
<evidence type="ECO:0000313" key="11">
    <source>
        <dbReference type="EMBL" id="CAD6191272.1"/>
    </source>
</evidence>
<dbReference type="NCBIfam" id="NF004018">
    <property type="entry name" value="PRK05480.1"/>
    <property type="match status" value="1"/>
</dbReference>
<evidence type="ECO:0000256" key="5">
    <source>
        <dbReference type="ARBA" id="ARBA00022741"/>
    </source>
</evidence>